<evidence type="ECO:0000259" key="1">
    <source>
        <dbReference type="Pfam" id="PF07730"/>
    </source>
</evidence>
<dbReference type="GO" id="GO:0000155">
    <property type="term" value="F:phosphorelay sensor kinase activity"/>
    <property type="evidence" value="ECO:0007669"/>
    <property type="project" value="InterPro"/>
</dbReference>
<keyword evidence="3" id="KW-1185">Reference proteome</keyword>
<dbReference type="GO" id="GO:0046983">
    <property type="term" value="F:protein dimerization activity"/>
    <property type="evidence" value="ECO:0007669"/>
    <property type="project" value="InterPro"/>
</dbReference>
<dbReference type="Pfam" id="PF07730">
    <property type="entry name" value="HisKA_3"/>
    <property type="match status" value="1"/>
</dbReference>
<gene>
    <name evidence="2" type="ORF">SAMN05421827_11461</name>
</gene>
<keyword evidence="2" id="KW-0808">Transferase</keyword>
<sequence length="103" mass="11949">MGILYFFPSNSFPDVVFLENEIPVCKRTEELEKHHSEQLLQSGLKMQKQTFETISEEIHDDVGQLLSLAKLQLTVLEQNEIFYKSLITEIEGYVGSLRIYLIL</sequence>
<accession>A0A1G7YR54</accession>
<dbReference type="RefSeq" id="WP_090502000.1">
    <property type="nucleotide sequence ID" value="NZ_FNCH01000014.1"/>
</dbReference>
<evidence type="ECO:0000313" key="2">
    <source>
        <dbReference type="EMBL" id="SDG99033.1"/>
    </source>
</evidence>
<reference evidence="3" key="1">
    <citation type="submission" date="2016-10" db="EMBL/GenBank/DDBJ databases">
        <authorList>
            <person name="Varghese N."/>
            <person name="Submissions S."/>
        </authorList>
    </citation>
    <scope>NUCLEOTIDE SEQUENCE [LARGE SCALE GENOMIC DNA]</scope>
    <source>
        <strain evidence="3">DSM 17933</strain>
    </source>
</reference>
<dbReference type="OrthoDB" id="5401121at2"/>
<protein>
    <submittedName>
        <fullName evidence="2">Histidine kinase</fullName>
    </submittedName>
</protein>
<evidence type="ECO:0000313" key="3">
    <source>
        <dbReference type="Proteomes" id="UP000199643"/>
    </source>
</evidence>
<dbReference type="AlphaFoldDB" id="A0A1G7YR54"/>
<dbReference type="InterPro" id="IPR011712">
    <property type="entry name" value="Sig_transdc_His_kin_sub3_dim/P"/>
</dbReference>
<feature type="domain" description="Signal transduction histidine kinase subgroup 3 dimerisation and phosphoacceptor" evidence="1">
    <location>
        <begin position="53"/>
        <end position="78"/>
    </location>
</feature>
<keyword evidence="2" id="KW-0418">Kinase</keyword>
<dbReference type="STRING" id="405671.SAMN05421827_11461"/>
<dbReference type="GO" id="GO:0016020">
    <property type="term" value="C:membrane"/>
    <property type="evidence" value="ECO:0007669"/>
    <property type="project" value="InterPro"/>
</dbReference>
<dbReference type="Proteomes" id="UP000199643">
    <property type="component" value="Unassembled WGS sequence"/>
</dbReference>
<proteinExistence type="predicted"/>
<dbReference type="EMBL" id="FNCH01000014">
    <property type="protein sequence ID" value="SDG99033.1"/>
    <property type="molecule type" value="Genomic_DNA"/>
</dbReference>
<name>A0A1G7YR54_9SPHI</name>
<organism evidence="2 3">
    <name type="scientific">Pedobacter terrae</name>
    <dbReference type="NCBI Taxonomy" id="405671"/>
    <lineage>
        <taxon>Bacteria</taxon>
        <taxon>Pseudomonadati</taxon>
        <taxon>Bacteroidota</taxon>
        <taxon>Sphingobacteriia</taxon>
        <taxon>Sphingobacteriales</taxon>
        <taxon>Sphingobacteriaceae</taxon>
        <taxon>Pedobacter</taxon>
    </lineage>
</organism>